<dbReference type="Proteomes" id="UP001226691">
    <property type="component" value="Unassembled WGS sequence"/>
</dbReference>
<dbReference type="Gene3D" id="1.20.120.530">
    <property type="entry name" value="GntR ligand-binding domain-like"/>
    <property type="match status" value="1"/>
</dbReference>
<dbReference type="GO" id="GO:0003677">
    <property type="term" value="F:DNA binding"/>
    <property type="evidence" value="ECO:0007669"/>
    <property type="project" value="UniProtKB-KW"/>
</dbReference>
<evidence type="ECO:0000256" key="4">
    <source>
        <dbReference type="SAM" id="MobiDB-lite"/>
    </source>
</evidence>
<keyword evidence="2 6" id="KW-0238">DNA-binding</keyword>
<name>A0ABU0TS64_MICTR</name>
<feature type="domain" description="HTH gntR-type" evidence="5">
    <location>
        <begin position="18"/>
        <end position="85"/>
    </location>
</feature>
<dbReference type="SMART" id="SM00345">
    <property type="entry name" value="HTH_GNTR"/>
    <property type="match status" value="1"/>
</dbReference>
<evidence type="ECO:0000313" key="6">
    <source>
        <dbReference type="EMBL" id="MDQ1122511.1"/>
    </source>
</evidence>
<gene>
    <name evidence="6" type="ORF">QE412_001084</name>
</gene>
<dbReference type="SMART" id="SM00895">
    <property type="entry name" value="FCD"/>
    <property type="match status" value="1"/>
</dbReference>
<dbReference type="SUPFAM" id="SSF46785">
    <property type="entry name" value="Winged helix' DNA-binding domain"/>
    <property type="match status" value="1"/>
</dbReference>
<evidence type="ECO:0000313" key="7">
    <source>
        <dbReference type="Proteomes" id="UP001226691"/>
    </source>
</evidence>
<sequence length="260" mass="27788">MTEGPGELRNVVRLQRQPNIRETVKQALRSAIVSGEMRPGEVYSAPSLGEQFGVSATPVREAMLDLVREGLVTPLNNRGFLVTEVSDRDLEEVAGIRLLLEPPAVEAATPRIPDGELASLRILADEIVVHAERGELVEYLSKDSDLHLTILRYTGNDRLVDLVAQLRSQTRLFGLSRLAAQGHLADSAREHHEILAAIAARDAAGARELVRGHIAHVTTDWSGRDAAAEPAAAEPTATDAAAADDAGADAGAGAQRRGAR</sequence>
<evidence type="ECO:0000256" key="2">
    <source>
        <dbReference type="ARBA" id="ARBA00023125"/>
    </source>
</evidence>
<reference evidence="6 7" key="1">
    <citation type="submission" date="2023-07" db="EMBL/GenBank/DDBJ databases">
        <title>Functional and genomic diversity of the sorghum phyllosphere microbiome.</title>
        <authorList>
            <person name="Shade A."/>
        </authorList>
    </citation>
    <scope>NUCLEOTIDE SEQUENCE [LARGE SCALE GENOMIC DNA]</scope>
    <source>
        <strain evidence="6 7">SORGH_AS_1207</strain>
    </source>
</reference>
<dbReference type="RefSeq" id="WP_307481016.1">
    <property type="nucleotide sequence ID" value="NZ_JAUTBF010000001.1"/>
</dbReference>
<evidence type="ECO:0000259" key="5">
    <source>
        <dbReference type="PROSITE" id="PS50949"/>
    </source>
</evidence>
<dbReference type="InterPro" id="IPR011711">
    <property type="entry name" value="GntR_C"/>
</dbReference>
<feature type="region of interest" description="Disordered" evidence="4">
    <location>
        <begin position="221"/>
        <end position="260"/>
    </location>
</feature>
<keyword evidence="1" id="KW-0805">Transcription regulation</keyword>
<dbReference type="PROSITE" id="PS50949">
    <property type="entry name" value="HTH_GNTR"/>
    <property type="match status" value="1"/>
</dbReference>
<dbReference type="InterPro" id="IPR008920">
    <property type="entry name" value="TF_FadR/GntR_C"/>
</dbReference>
<dbReference type="InterPro" id="IPR036390">
    <property type="entry name" value="WH_DNA-bd_sf"/>
</dbReference>
<proteinExistence type="predicted"/>
<feature type="compositionally biased region" description="Low complexity" evidence="4">
    <location>
        <begin position="228"/>
        <end position="260"/>
    </location>
</feature>
<dbReference type="InterPro" id="IPR036388">
    <property type="entry name" value="WH-like_DNA-bd_sf"/>
</dbReference>
<dbReference type="InterPro" id="IPR000524">
    <property type="entry name" value="Tscrpt_reg_HTH_GntR"/>
</dbReference>
<accession>A0ABU0TS64</accession>
<evidence type="ECO:0000256" key="3">
    <source>
        <dbReference type="ARBA" id="ARBA00023163"/>
    </source>
</evidence>
<dbReference type="Gene3D" id="1.10.10.10">
    <property type="entry name" value="Winged helix-like DNA-binding domain superfamily/Winged helix DNA-binding domain"/>
    <property type="match status" value="1"/>
</dbReference>
<dbReference type="PANTHER" id="PTHR43537:SF45">
    <property type="entry name" value="GNTR FAMILY REGULATORY PROTEIN"/>
    <property type="match status" value="1"/>
</dbReference>
<comment type="caution">
    <text evidence="6">The sequence shown here is derived from an EMBL/GenBank/DDBJ whole genome shotgun (WGS) entry which is preliminary data.</text>
</comment>
<organism evidence="6 7">
    <name type="scientific">Microbacterium trichothecenolyticum</name>
    <name type="common">Aureobacterium trichothecenolyticum</name>
    <dbReference type="NCBI Taxonomy" id="69370"/>
    <lineage>
        <taxon>Bacteria</taxon>
        <taxon>Bacillati</taxon>
        <taxon>Actinomycetota</taxon>
        <taxon>Actinomycetes</taxon>
        <taxon>Micrococcales</taxon>
        <taxon>Microbacteriaceae</taxon>
        <taxon>Microbacterium</taxon>
    </lineage>
</organism>
<keyword evidence="7" id="KW-1185">Reference proteome</keyword>
<dbReference type="Pfam" id="PF00392">
    <property type="entry name" value="GntR"/>
    <property type="match status" value="1"/>
</dbReference>
<dbReference type="EMBL" id="JAUTBF010000001">
    <property type="protein sequence ID" value="MDQ1122511.1"/>
    <property type="molecule type" value="Genomic_DNA"/>
</dbReference>
<protein>
    <submittedName>
        <fullName evidence="6">DNA-binding GntR family transcriptional regulator</fullName>
    </submittedName>
</protein>
<evidence type="ECO:0000256" key="1">
    <source>
        <dbReference type="ARBA" id="ARBA00023015"/>
    </source>
</evidence>
<dbReference type="PANTHER" id="PTHR43537">
    <property type="entry name" value="TRANSCRIPTIONAL REGULATOR, GNTR FAMILY"/>
    <property type="match status" value="1"/>
</dbReference>
<dbReference type="SUPFAM" id="SSF48008">
    <property type="entry name" value="GntR ligand-binding domain-like"/>
    <property type="match status" value="1"/>
</dbReference>
<dbReference type="Pfam" id="PF07729">
    <property type="entry name" value="FCD"/>
    <property type="match status" value="1"/>
</dbReference>
<keyword evidence="3" id="KW-0804">Transcription</keyword>